<dbReference type="InterPro" id="IPR023214">
    <property type="entry name" value="HAD_sf"/>
</dbReference>
<dbReference type="GO" id="GO:0016791">
    <property type="term" value="F:phosphatase activity"/>
    <property type="evidence" value="ECO:0007669"/>
    <property type="project" value="UniProtKB-ARBA"/>
</dbReference>
<dbReference type="SFLD" id="SFLDS00003">
    <property type="entry name" value="Haloacid_Dehalogenase"/>
    <property type="match status" value="1"/>
</dbReference>
<dbReference type="EMBL" id="DWXN01000005">
    <property type="protein sequence ID" value="HJB74581.1"/>
    <property type="molecule type" value="Genomic_DNA"/>
</dbReference>
<dbReference type="NCBIfam" id="TIGR01484">
    <property type="entry name" value="HAD-SF-IIB"/>
    <property type="match status" value="1"/>
</dbReference>
<dbReference type="GO" id="GO:0005829">
    <property type="term" value="C:cytosol"/>
    <property type="evidence" value="ECO:0007669"/>
    <property type="project" value="TreeGrafter"/>
</dbReference>
<dbReference type="PANTHER" id="PTHR10000:SF8">
    <property type="entry name" value="HAD SUPERFAMILY HYDROLASE-LIKE, TYPE 3"/>
    <property type="match status" value="1"/>
</dbReference>
<dbReference type="GO" id="GO:0000287">
    <property type="term" value="F:magnesium ion binding"/>
    <property type="evidence" value="ECO:0007669"/>
    <property type="project" value="TreeGrafter"/>
</dbReference>
<organism evidence="1 2">
    <name type="scientific">Candidatus Eubacterium faecale</name>
    <dbReference type="NCBI Taxonomy" id="2838568"/>
    <lineage>
        <taxon>Bacteria</taxon>
        <taxon>Bacillati</taxon>
        <taxon>Bacillota</taxon>
        <taxon>Clostridia</taxon>
        <taxon>Eubacteriales</taxon>
        <taxon>Eubacteriaceae</taxon>
        <taxon>Eubacterium</taxon>
    </lineage>
</organism>
<dbReference type="NCBIfam" id="TIGR00099">
    <property type="entry name" value="Cof-subfamily"/>
    <property type="match status" value="1"/>
</dbReference>
<accession>A0A9D2S969</accession>
<dbReference type="CDD" id="cd07516">
    <property type="entry name" value="HAD_Pase"/>
    <property type="match status" value="1"/>
</dbReference>
<sequence>MAFENKILLAGLDLDGTLLKNDKTISAFTAAAMRSARTRGIQLVPVTGRPLSGIPKCVTELGVCDYAITTNGAAITDLKTGKRVYSAPIGHEKTVLLMKTLEKNGVLFEAFADGFGFLKPELMERYDHKYKNTPVGDYIHSSRKIAEDPLQLFSDEEKCADEIFISCKRREERDRLAEKFAADREIQLCRLEDTFLEITRRGAEKGTAFLHLCALLGIDRKHTAAFGDNANDLSLVKAAGVFIAMGNAAEEFKSQANVVADTNEQDGVAKMLNKF</sequence>
<keyword evidence="1" id="KW-0378">Hydrolase</keyword>
<name>A0A9D2S969_9FIRM</name>
<dbReference type="InterPro" id="IPR006379">
    <property type="entry name" value="HAD-SF_hydro_IIB"/>
</dbReference>
<dbReference type="Proteomes" id="UP000823877">
    <property type="component" value="Unassembled WGS sequence"/>
</dbReference>
<evidence type="ECO:0000313" key="1">
    <source>
        <dbReference type="EMBL" id="HJB74581.1"/>
    </source>
</evidence>
<comment type="caution">
    <text evidence="1">The sequence shown here is derived from an EMBL/GenBank/DDBJ whole genome shotgun (WGS) entry which is preliminary data.</text>
</comment>
<dbReference type="Gene3D" id="3.30.1240.10">
    <property type="match status" value="1"/>
</dbReference>
<dbReference type="Gene3D" id="3.40.50.1000">
    <property type="entry name" value="HAD superfamily/HAD-like"/>
    <property type="match status" value="1"/>
</dbReference>
<proteinExistence type="predicted"/>
<dbReference type="Pfam" id="PF08282">
    <property type="entry name" value="Hydrolase_3"/>
    <property type="match status" value="1"/>
</dbReference>
<dbReference type="SFLD" id="SFLDG01140">
    <property type="entry name" value="C2.B:_Phosphomannomutase_and_P"/>
    <property type="match status" value="1"/>
</dbReference>
<dbReference type="InterPro" id="IPR036412">
    <property type="entry name" value="HAD-like_sf"/>
</dbReference>
<evidence type="ECO:0000313" key="2">
    <source>
        <dbReference type="Proteomes" id="UP000823877"/>
    </source>
</evidence>
<dbReference type="PANTHER" id="PTHR10000">
    <property type="entry name" value="PHOSPHOSERINE PHOSPHATASE"/>
    <property type="match status" value="1"/>
</dbReference>
<dbReference type="InterPro" id="IPR000150">
    <property type="entry name" value="Cof"/>
</dbReference>
<dbReference type="AlphaFoldDB" id="A0A9D2S969"/>
<reference evidence="1" key="1">
    <citation type="journal article" date="2021" name="PeerJ">
        <title>Extensive microbial diversity within the chicken gut microbiome revealed by metagenomics and culture.</title>
        <authorList>
            <person name="Gilroy R."/>
            <person name="Ravi A."/>
            <person name="Getino M."/>
            <person name="Pursley I."/>
            <person name="Horton D.L."/>
            <person name="Alikhan N.F."/>
            <person name="Baker D."/>
            <person name="Gharbi K."/>
            <person name="Hall N."/>
            <person name="Watson M."/>
            <person name="Adriaenssens E.M."/>
            <person name="Foster-Nyarko E."/>
            <person name="Jarju S."/>
            <person name="Secka A."/>
            <person name="Antonio M."/>
            <person name="Oren A."/>
            <person name="Chaudhuri R.R."/>
            <person name="La Ragione R."/>
            <person name="Hildebrand F."/>
            <person name="Pallen M.J."/>
        </authorList>
    </citation>
    <scope>NUCLEOTIDE SEQUENCE</scope>
    <source>
        <strain evidence="1">CHK188-16595</strain>
    </source>
</reference>
<reference evidence="1" key="2">
    <citation type="submission" date="2021-04" db="EMBL/GenBank/DDBJ databases">
        <authorList>
            <person name="Gilroy R."/>
        </authorList>
    </citation>
    <scope>NUCLEOTIDE SEQUENCE</scope>
    <source>
        <strain evidence="1">CHK188-16595</strain>
    </source>
</reference>
<gene>
    <name evidence="1" type="ORF">IAA37_02775</name>
</gene>
<protein>
    <submittedName>
        <fullName evidence="1">Cof-type HAD-IIB family hydrolase</fullName>
    </submittedName>
</protein>
<dbReference type="SUPFAM" id="SSF56784">
    <property type="entry name" value="HAD-like"/>
    <property type="match status" value="1"/>
</dbReference>